<evidence type="ECO:0000313" key="2">
    <source>
        <dbReference type="EMBL" id="SMR50645.1"/>
    </source>
</evidence>
<protein>
    <submittedName>
        <fullName evidence="2">Uncharacterized protein</fullName>
    </submittedName>
</protein>
<feature type="region of interest" description="Disordered" evidence="1">
    <location>
        <begin position="456"/>
        <end position="489"/>
    </location>
</feature>
<accession>A0A2H1GAQ7</accession>
<name>A0A2H1GAQ7_ZYMTR</name>
<feature type="compositionally biased region" description="Pro residues" evidence="1">
    <location>
        <begin position="466"/>
        <end position="475"/>
    </location>
</feature>
<feature type="compositionally biased region" description="Polar residues" evidence="1">
    <location>
        <begin position="671"/>
        <end position="680"/>
    </location>
</feature>
<dbReference type="Proteomes" id="UP000245764">
    <property type="component" value="Chromosome 4"/>
</dbReference>
<feature type="region of interest" description="Disordered" evidence="1">
    <location>
        <begin position="671"/>
        <end position="705"/>
    </location>
</feature>
<feature type="region of interest" description="Disordered" evidence="1">
    <location>
        <begin position="950"/>
        <end position="980"/>
    </location>
</feature>
<organism evidence="2 3">
    <name type="scientific">Zymoseptoria tritici ST99CH_1E4</name>
    <dbReference type="NCBI Taxonomy" id="1276532"/>
    <lineage>
        <taxon>Eukaryota</taxon>
        <taxon>Fungi</taxon>
        <taxon>Dikarya</taxon>
        <taxon>Ascomycota</taxon>
        <taxon>Pezizomycotina</taxon>
        <taxon>Dothideomycetes</taxon>
        <taxon>Dothideomycetidae</taxon>
        <taxon>Mycosphaerellales</taxon>
        <taxon>Mycosphaerellaceae</taxon>
        <taxon>Zymoseptoria</taxon>
    </lineage>
</organism>
<feature type="compositionally biased region" description="Low complexity" evidence="1">
    <location>
        <begin position="731"/>
        <end position="795"/>
    </location>
</feature>
<gene>
    <name evidence="2" type="ORF">ZT1E4_G4863</name>
</gene>
<dbReference type="AlphaFoldDB" id="A0A2H1GAQ7"/>
<evidence type="ECO:0000256" key="1">
    <source>
        <dbReference type="SAM" id="MobiDB-lite"/>
    </source>
</evidence>
<feature type="compositionally biased region" description="Basic and acidic residues" evidence="1">
    <location>
        <begin position="685"/>
        <end position="699"/>
    </location>
</feature>
<feature type="region of interest" description="Disordered" evidence="1">
    <location>
        <begin position="723"/>
        <end position="879"/>
    </location>
</feature>
<sequence>MLKDSRQQRILAVLLVQRAIPGPAELKTELIFANTHVSMKTTIGLAGLAWTTTVNGLSWPWNKRGAYEYPPPYAYPEPYTTVVETQCTSTQVVTLPPETSSYGCPITTYDTTPCSSIEVIPGEVSSYSCSTVTKVSVGQMACYHDPCPIQYSDSTVYSPCSTTLPDKSTTIHYDCENEGTTEVPCETVITPTTTSLSTYQCTTTVTVTDTSVSTDTVISTESVPVPYPVPTTVVQTITRDGSVVVTTQTQSVAVPYPVPTTVVQTITRDGSVVVTTQTQSVAVPYPEPTTVVQTITRDDSNIVTTQTTTRDVVVPTTILVPTLSVSTVTEEGQTFLRIFTVTNNVPVVTTAIATVVSVEQGTTITSLQTITQTLPAITQTLPAPEPVIVVSTVLSVEQGTTVTSLRTITQSLPAPEQVIVVSTVLSVEQGTTVTSLVTLTQTHVLLPPVIISPPAPATATEAAPPASSPSPPPSPVCSNTGAVPTPDSAGCQGRDCAIIFDERAYVHWELLPNGPPLLTEIVFVNPSARQTCITTSCNSELFTQSYSTSLTSCAFPPCPSNFLDCKCNIVVGLNLPNGQSTSVTQIGDSGWNINLGPTATAQNVGVCGGPDGGSCVTSTVTTLFTNVVYTGIVTSTAVFNTGLGSTVTNYLLPDLTDYFPEGNPFGQCTTATLATPSPEVTTPPEKLRARQARRQEGEGGSKFFTFSQAPNIVARGATLTVGVDPTSSETPNVPAESAVVASNAAAPSQGNNIPASSSAASQPAPAAQSSDAVTSPSSPAQSSQQPATAPAASVSNAGTDTAVAPISTAGSPAPETPVSTPGSPAAETPVSIPGSPAPETPISTPGSPAAETPISTPGSPAPETPASTLIPTAPGSLSAGGSPVLTETVFYSQILPPASQTALSQLSELSQGASTYTGDELGTYICSVLGCSYDPTGGVMFTNNGTATGNELPGSATTTTSGTTATNTSSAPASTSSTGAAVRGRETNTIWLALVMAIVWSFDW</sequence>
<feature type="compositionally biased region" description="Low complexity" evidence="1">
    <location>
        <begin position="954"/>
        <end position="980"/>
    </location>
</feature>
<evidence type="ECO:0000313" key="3">
    <source>
        <dbReference type="Proteomes" id="UP000245764"/>
    </source>
</evidence>
<dbReference type="EMBL" id="LT854256">
    <property type="protein sequence ID" value="SMR50645.1"/>
    <property type="molecule type" value="Genomic_DNA"/>
</dbReference>
<reference evidence="3" key="1">
    <citation type="submission" date="2017-05" db="EMBL/GenBank/DDBJ databases">
        <authorList>
            <person name="Song R."/>
            <person name="Chenine A.L."/>
            <person name="Ruprecht R.M."/>
        </authorList>
    </citation>
    <scope>NUCLEOTIDE SEQUENCE [LARGE SCALE GENOMIC DNA]</scope>
</reference>
<proteinExistence type="predicted"/>